<reference evidence="8 9" key="1">
    <citation type="submission" date="2018-07" db="EMBL/GenBank/DDBJ databases">
        <title>Genome analysis of Larkinella rosea.</title>
        <authorList>
            <person name="Zhou Z."/>
            <person name="Wang G."/>
        </authorList>
    </citation>
    <scope>NUCLEOTIDE SEQUENCE [LARGE SCALE GENOMIC DNA]</scope>
    <source>
        <strain evidence="9">zzj9</strain>
    </source>
</reference>
<dbReference type="Pfam" id="PF14322">
    <property type="entry name" value="SusD-like_3"/>
    <property type="match status" value="1"/>
</dbReference>
<comment type="caution">
    <text evidence="8">The sequence shown here is derived from an EMBL/GenBank/DDBJ whole genome shotgun (WGS) entry which is preliminary data.</text>
</comment>
<sequence length="467" mass="51262">MKRLNHILLTTALCSVLTACDVLEQEPQAEVSESVAVTNLKGATAAMAGMYNQLQDGNYYGRNFILMGDVAADISQSVGTWDFYREMDTYVTAPANRENAAMWTRAYRAVNIANTLIEAVPTLTDIPDATKNAILGQAYFIRGLTFFDLTRSYGGVPGVVGTMGIPLVLKPSKQVDDSLFPSRSTLVESYAQVESDLLKSLELLPETHANITTTRSQAVKGTARALLSRLYLYTNQPQKVIEYANLVINDSKYALLGSYESIFSGAFSTESIFELAFGSTDQSGLRNWYFPSSMGGRGDIAIHEGFYAELIANPSDVRGKMTARDNVVGVYYSTKYQKAGNIDNVHILRIAEVYLNRAEALAQTGNLTGALADLNRIRTRAGLAASTVTGLQPTLQAIWQERKIELAFEGHRFFDLVRTNQAMTKLVAVARKNGPPITLTNAGRQVFPIPLADIDSNKNLDQNEGYR</sequence>
<dbReference type="InterPro" id="IPR011990">
    <property type="entry name" value="TPR-like_helical_dom_sf"/>
</dbReference>
<dbReference type="Gene3D" id="1.25.40.390">
    <property type="match status" value="1"/>
</dbReference>
<dbReference type="GO" id="GO:0009279">
    <property type="term" value="C:cell outer membrane"/>
    <property type="evidence" value="ECO:0007669"/>
    <property type="project" value="UniProtKB-SubCell"/>
</dbReference>
<dbReference type="SUPFAM" id="SSF48452">
    <property type="entry name" value="TPR-like"/>
    <property type="match status" value="1"/>
</dbReference>
<dbReference type="OrthoDB" id="621570at2"/>
<evidence type="ECO:0000256" key="4">
    <source>
        <dbReference type="ARBA" id="ARBA00023136"/>
    </source>
</evidence>
<comment type="similarity">
    <text evidence="2">Belongs to the SusD family.</text>
</comment>
<proteinExistence type="inferred from homology"/>
<protein>
    <submittedName>
        <fullName evidence="8">RagB/SusD family nutrient uptake outer membrane protein</fullName>
    </submittedName>
</protein>
<keyword evidence="5" id="KW-0998">Cell outer membrane</keyword>
<evidence type="ECO:0000259" key="6">
    <source>
        <dbReference type="Pfam" id="PF07980"/>
    </source>
</evidence>
<dbReference type="AlphaFoldDB" id="A0A368JQ60"/>
<evidence type="ECO:0000313" key="8">
    <source>
        <dbReference type="EMBL" id="RCR68321.1"/>
    </source>
</evidence>
<evidence type="ECO:0000313" key="9">
    <source>
        <dbReference type="Proteomes" id="UP000253383"/>
    </source>
</evidence>
<dbReference type="RefSeq" id="WP_114407452.1">
    <property type="nucleotide sequence ID" value="NZ_QOWE01000014.1"/>
</dbReference>
<comment type="subcellular location">
    <subcellularLocation>
        <location evidence="1">Cell outer membrane</location>
    </subcellularLocation>
</comment>
<dbReference type="InterPro" id="IPR012944">
    <property type="entry name" value="SusD_RagB_dom"/>
</dbReference>
<evidence type="ECO:0000256" key="5">
    <source>
        <dbReference type="ARBA" id="ARBA00023237"/>
    </source>
</evidence>
<keyword evidence="3" id="KW-0732">Signal</keyword>
<keyword evidence="9" id="KW-1185">Reference proteome</keyword>
<name>A0A368JQ60_9BACT</name>
<dbReference type="EMBL" id="QOWE01000014">
    <property type="protein sequence ID" value="RCR68321.1"/>
    <property type="molecule type" value="Genomic_DNA"/>
</dbReference>
<accession>A0A368JQ60</accession>
<evidence type="ECO:0000256" key="1">
    <source>
        <dbReference type="ARBA" id="ARBA00004442"/>
    </source>
</evidence>
<evidence type="ECO:0000256" key="3">
    <source>
        <dbReference type="ARBA" id="ARBA00022729"/>
    </source>
</evidence>
<evidence type="ECO:0000259" key="7">
    <source>
        <dbReference type="Pfam" id="PF14322"/>
    </source>
</evidence>
<dbReference type="InterPro" id="IPR033985">
    <property type="entry name" value="SusD-like_N"/>
</dbReference>
<evidence type="ECO:0000256" key="2">
    <source>
        <dbReference type="ARBA" id="ARBA00006275"/>
    </source>
</evidence>
<dbReference type="CDD" id="cd08977">
    <property type="entry name" value="SusD"/>
    <property type="match status" value="1"/>
</dbReference>
<organism evidence="8 9">
    <name type="scientific">Larkinella punicea</name>
    <dbReference type="NCBI Taxonomy" id="2315727"/>
    <lineage>
        <taxon>Bacteria</taxon>
        <taxon>Pseudomonadati</taxon>
        <taxon>Bacteroidota</taxon>
        <taxon>Cytophagia</taxon>
        <taxon>Cytophagales</taxon>
        <taxon>Spirosomataceae</taxon>
        <taxon>Larkinella</taxon>
    </lineage>
</organism>
<keyword evidence="4" id="KW-0472">Membrane</keyword>
<feature type="domain" description="SusD-like N-terminal" evidence="7">
    <location>
        <begin position="44"/>
        <end position="232"/>
    </location>
</feature>
<dbReference type="Proteomes" id="UP000253383">
    <property type="component" value="Unassembled WGS sequence"/>
</dbReference>
<dbReference type="PROSITE" id="PS51257">
    <property type="entry name" value="PROKAR_LIPOPROTEIN"/>
    <property type="match status" value="1"/>
</dbReference>
<gene>
    <name evidence="8" type="ORF">DUE52_17620</name>
</gene>
<feature type="domain" description="RagB/SusD" evidence="6">
    <location>
        <begin position="330"/>
        <end position="466"/>
    </location>
</feature>
<dbReference type="Pfam" id="PF07980">
    <property type="entry name" value="SusD_RagB"/>
    <property type="match status" value="1"/>
</dbReference>